<feature type="region of interest" description="Disordered" evidence="1">
    <location>
        <begin position="727"/>
        <end position="765"/>
    </location>
</feature>
<evidence type="ECO:0000313" key="3">
    <source>
        <dbReference type="EMBL" id="KAK3766410.1"/>
    </source>
</evidence>
<feature type="region of interest" description="Disordered" evidence="1">
    <location>
        <begin position="459"/>
        <end position="643"/>
    </location>
</feature>
<keyword evidence="2" id="KW-0812">Transmembrane</keyword>
<dbReference type="AlphaFoldDB" id="A0AAE1DDZ8"/>
<organism evidence="3 4">
    <name type="scientific">Elysia crispata</name>
    <name type="common">lettuce slug</name>
    <dbReference type="NCBI Taxonomy" id="231223"/>
    <lineage>
        <taxon>Eukaryota</taxon>
        <taxon>Metazoa</taxon>
        <taxon>Spiralia</taxon>
        <taxon>Lophotrochozoa</taxon>
        <taxon>Mollusca</taxon>
        <taxon>Gastropoda</taxon>
        <taxon>Heterobranchia</taxon>
        <taxon>Euthyneura</taxon>
        <taxon>Panpulmonata</taxon>
        <taxon>Sacoglossa</taxon>
        <taxon>Placobranchoidea</taxon>
        <taxon>Plakobranchidae</taxon>
        <taxon>Elysia</taxon>
    </lineage>
</organism>
<proteinExistence type="predicted"/>
<accession>A0AAE1DDZ8</accession>
<sequence length="765" mass="84308">MWVPEGRTGHSHSKLRRPRVSLVVMMVYVLTTKHVIWGQGETPTTVTTAAPVLPSTASASASALTIAASQGSQLAADYDYVETGPGVSAQADKSLVSGGVTTPPPPLSSAPDYDGLFYPLYGDPSPKYPRVPPNSAGSQLPVQPGVVARFPMRGLVDQSWGERGERGERTEWLRERLRKMWKFRGNNPAALTELQVLQKQFPGVNLTQIYNSYGMYGEDGFRGYSPQQGYSGGYGAGYGQGYGGGYGQGYGGGYGEDYGEGSFYYNGTWYPSYELEDWYYHNGTWYPTLGDWEDGYFHNGTWYPGMDEMDEWYYHNGTWYPSLGDWEDGYFHNGTWYPGLEDMLEDGYYYNGTWYPGWGDAEDGYYYNGTWYPGYETEDMYEREGPEQEDLMWWQLHHPRWSGRDGAAGQDWSPYSPGVPQRPPYAQVPPLVLPGSDPAARHSPQLQLLQRLRPELQAQGRAPHLQHQRGASPFGFLFNNRGRAGPQTQETKQAFKPPASPNQQRPNVPSRPLALPVVQQAAQDPGSPAPRTRGRQQFRSRPPPPGYVPRGRRGGATNPRGWPQTAKLAGKSGGRPPPPPPPFGRRQSASAPHPQWKPNQGPHRSGPLGAAHHSHGPGASPSGRSGDGGPAVKVHPSSPLDPYRSTATVTVGIVIACLVGLTLVVAPLLCLLHKYRQEKRVKKRTFLRRAEHGSIDEGIMDAMVMSELGERRGSRVAKLGARGGRSVWKGGHKAGRTRADLPELQPLDTISGPDRELGDLYSTIP</sequence>
<comment type="caution">
    <text evidence="3">The sequence shown here is derived from an EMBL/GenBank/DDBJ whole genome shotgun (WGS) entry which is preliminary data.</text>
</comment>
<keyword evidence="4" id="KW-1185">Reference proteome</keyword>
<dbReference type="EMBL" id="JAWDGP010004234">
    <property type="protein sequence ID" value="KAK3766410.1"/>
    <property type="molecule type" value="Genomic_DNA"/>
</dbReference>
<evidence type="ECO:0000313" key="4">
    <source>
        <dbReference type="Proteomes" id="UP001283361"/>
    </source>
</evidence>
<dbReference type="Proteomes" id="UP001283361">
    <property type="component" value="Unassembled WGS sequence"/>
</dbReference>
<feature type="transmembrane region" description="Helical" evidence="2">
    <location>
        <begin position="649"/>
        <end position="672"/>
    </location>
</feature>
<evidence type="ECO:0000256" key="2">
    <source>
        <dbReference type="SAM" id="Phobius"/>
    </source>
</evidence>
<evidence type="ECO:0000256" key="1">
    <source>
        <dbReference type="SAM" id="MobiDB-lite"/>
    </source>
</evidence>
<protein>
    <submittedName>
        <fullName evidence="3">Uncharacterized protein</fullName>
    </submittedName>
</protein>
<name>A0AAE1DDZ8_9GAST</name>
<keyword evidence="2" id="KW-1133">Transmembrane helix</keyword>
<reference evidence="3" key="1">
    <citation type="journal article" date="2023" name="G3 (Bethesda)">
        <title>A reference genome for the long-term kleptoplast-retaining sea slug Elysia crispata morphotype clarki.</title>
        <authorList>
            <person name="Eastman K.E."/>
            <person name="Pendleton A.L."/>
            <person name="Shaikh M.A."/>
            <person name="Suttiyut T."/>
            <person name="Ogas R."/>
            <person name="Tomko P."/>
            <person name="Gavelis G."/>
            <person name="Widhalm J.R."/>
            <person name="Wisecaver J.H."/>
        </authorList>
    </citation>
    <scope>NUCLEOTIDE SEQUENCE</scope>
    <source>
        <strain evidence="3">ECLA1</strain>
    </source>
</reference>
<keyword evidence="2" id="KW-0472">Membrane</keyword>
<gene>
    <name evidence="3" type="ORF">RRG08_056084</name>
</gene>